<feature type="compositionally biased region" description="Basic and acidic residues" evidence="1">
    <location>
        <begin position="9"/>
        <end position="19"/>
    </location>
</feature>
<dbReference type="EMBL" id="BDIP01008669">
    <property type="protein sequence ID" value="GIQ91954.1"/>
    <property type="molecule type" value="Genomic_DNA"/>
</dbReference>
<dbReference type="Proteomes" id="UP000265618">
    <property type="component" value="Unassembled WGS sequence"/>
</dbReference>
<evidence type="ECO:0000256" key="1">
    <source>
        <dbReference type="SAM" id="MobiDB-lite"/>
    </source>
</evidence>
<keyword evidence="3" id="KW-1185">Reference proteome</keyword>
<name>A0A9K3DDK8_9EUKA</name>
<feature type="region of interest" description="Disordered" evidence="1">
    <location>
        <begin position="1"/>
        <end position="31"/>
    </location>
</feature>
<gene>
    <name evidence="2" type="ORF">KIPB_015450</name>
</gene>
<evidence type="ECO:0000313" key="2">
    <source>
        <dbReference type="EMBL" id="GIQ91954.1"/>
    </source>
</evidence>
<feature type="non-terminal residue" evidence="2">
    <location>
        <position position="1"/>
    </location>
</feature>
<sequence length="50" mass="5570">MASVPDGPGVDRDRDREGEDGGYDAQESPGFRVKPDFLIQYELEGTLIDR</sequence>
<proteinExistence type="predicted"/>
<dbReference type="AlphaFoldDB" id="A0A9K3DDK8"/>
<evidence type="ECO:0000313" key="3">
    <source>
        <dbReference type="Proteomes" id="UP000265618"/>
    </source>
</evidence>
<comment type="caution">
    <text evidence="2">The sequence shown here is derived from an EMBL/GenBank/DDBJ whole genome shotgun (WGS) entry which is preliminary data.</text>
</comment>
<protein>
    <submittedName>
        <fullName evidence="2">Uncharacterized protein</fullName>
    </submittedName>
</protein>
<reference evidence="2 3" key="1">
    <citation type="journal article" date="2018" name="PLoS ONE">
        <title>The draft genome of Kipferlia bialata reveals reductive genome evolution in fornicate parasites.</title>
        <authorList>
            <person name="Tanifuji G."/>
            <person name="Takabayashi S."/>
            <person name="Kume K."/>
            <person name="Takagi M."/>
            <person name="Nakayama T."/>
            <person name="Kamikawa R."/>
            <person name="Inagaki Y."/>
            <person name="Hashimoto T."/>
        </authorList>
    </citation>
    <scope>NUCLEOTIDE SEQUENCE [LARGE SCALE GENOMIC DNA]</scope>
    <source>
        <strain evidence="2">NY0173</strain>
    </source>
</reference>
<accession>A0A9K3DDK8</accession>
<organism evidence="2 3">
    <name type="scientific">Kipferlia bialata</name>
    <dbReference type="NCBI Taxonomy" id="797122"/>
    <lineage>
        <taxon>Eukaryota</taxon>
        <taxon>Metamonada</taxon>
        <taxon>Carpediemonas-like organisms</taxon>
        <taxon>Kipferlia</taxon>
    </lineage>
</organism>